<dbReference type="AlphaFoldDB" id="A0AAV0XUG4"/>
<dbReference type="SUPFAM" id="SSF88645">
    <property type="entry name" value="ssDNA viruses"/>
    <property type="match status" value="1"/>
</dbReference>
<feature type="region of interest" description="Disordered" evidence="1">
    <location>
        <begin position="151"/>
        <end position="260"/>
    </location>
</feature>
<accession>A0AAV0XUG4</accession>
<proteinExistence type="predicted"/>
<feature type="compositionally biased region" description="Low complexity" evidence="1">
    <location>
        <begin position="219"/>
        <end position="231"/>
    </location>
</feature>
<name>A0AAV0XUG4_9HEMI</name>
<keyword evidence="3" id="KW-1185">Reference proteome</keyword>
<dbReference type="Proteomes" id="UP001160148">
    <property type="component" value="Unassembled WGS sequence"/>
</dbReference>
<sequence>MASAGLTMCTGLLGQAPVVGSKNAETYDTIHKQEEACDNGGITWFGSSYTGPGNKLYDANNKFIGCSLPKTEMDKVTFQHDVAYNNMTNPTKDQVWEADKKSMLAAMNTTDKYYGNIATIVGLGLKNIAERTHEAITGSNSAIYPQCGRVESEQKDNDTQGPEANTNAEPSHITSESRNNIDSVGQLRSDNQYVGNSDNIISTSGNMVETPTSSKRAADSPAAGASSSKKSNMVLPGTAGASASDGDTGNPSAENAILPRPNHITTGYTMVFKKCHSFISYGLAWKMLDLSSTVKGLHVITTSLNHIPVEYPFLYLSPSEYKLVSTTPGSLCKHVKVNVVMRNPRTAFETNATTSSLATLNQNKFAVVAHNLTNITRGMNYKYGFGTTDAMNPTTCSDENTKYQEETIQAMYGCKYDGKPIFTGEFDGIPNSYFHLPFHNNHYYTMVADKGHSTKLGWPLLNELITKIDASFTTGKTIAEYSYSPKLGLLGKPIEGVFNGISGKSVTGNDTVIMVNKRNRRAGFTQIKIGKNTEKVNDTETEELRDDSYTKLFNSKRYFKPLECGQYIWRHGDDATVEKQPSLHVGVYPVHRLTTTSQAIKPSSFTDIEVVFEVNTEMVVEFGAPYQFTHFDKIHIPFEDGVMHHNLTSTQPQHFFRDDLSTIYNQFVTIE</sequence>
<feature type="compositionally biased region" description="Polar residues" evidence="1">
    <location>
        <begin position="159"/>
        <end position="213"/>
    </location>
</feature>
<dbReference type="Pfam" id="PF02336">
    <property type="entry name" value="Denso_VP4"/>
    <property type="match status" value="1"/>
</dbReference>
<organism evidence="2 3">
    <name type="scientific">Macrosiphum euphorbiae</name>
    <name type="common">potato aphid</name>
    <dbReference type="NCBI Taxonomy" id="13131"/>
    <lineage>
        <taxon>Eukaryota</taxon>
        <taxon>Metazoa</taxon>
        <taxon>Ecdysozoa</taxon>
        <taxon>Arthropoda</taxon>
        <taxon>Hexapoda</taxon>
        <taxon>Insecta</taxon>
        <taxon>Pterygota</taxon>
        <taxon>Neoptera</taxon>
        <taxon>Paraneoptera</taxon>
        <taxon>Hemiptera</taxon>
        <taxon>Sternorrhyncha</taxon>
        <taxon>Aphidomorpha</taxon>
        <taxon>Aphidoidea</taxon>
        <taxon>Aphididae</taxon>
        <taxon>Macrosiphini</taxon>
        <taxon>Macrosiphum</taxon>
    </lineage>
</organism>
<dbReference type="InterPro" id="IPR016184">
    <property type="entry name" value="Capsid/spike_ssDNA_virus"/>
</dbReference>
<dbReference type="GO" id="GO:0005198">
    <property type="term" value="F:structural molecule activity"/>
    <property type="evidence" value="ECO:0007669"/>
    <property type="project" value="InterPro"/>
</dbReference>
<evidence type="ECO:0000313" key="2">
    <source>
        <dbReference type="EMBL" id="CAI6372215.1"/>
    </source>
</evidence>
<dbReference type="EMBL" id="CARXXK010001024">
    <property type="protein sequence ID" value="CAI6372215.1"/>
    <property type="molecule type" value="Genomic_DNA"/>
</dbReference>
<dbReference type="InterPro" id="IPR003433">
    <property type="entry name" value="Capsid_VP4_densovirus"/>
</dbReference>
<protein>
    <submittedName>
        <fullName evidence="2">Uncharacterized protein</fullName>
    </submittedName>
</protein>
<reference evidence="2 3" key="1">
    <citation type="submission" date="2023-01" db="EMBL/GenBank/DDBJ databases">
        <authorList>
            <person name="Whitehead M."/>
        </authorList>
    </citation>
    <scope>NUCLEOTIDE SEQUENCE [LARGE SCALE GENOMIC DNA]</scope>
</reference>
<evidence type="ECO:0000256" key="1">
    <source>
        <dbReference type="SAM" id="MobiDB-lite"/>
    </source>
</evidence>
<gene>
    <name evidence="2" type="ORF">MEUPH1_LOCUS26118</name>
</gene>
<comment type="caution">
    <text evidence="2">The sequence shown here is derived from an EMBL/GenBank/DDBJ whole genome shotgun (WGS) entry which is preliminary data.</text>
</comment>
<evidence type="ECO:0000313" key="3">
    <source>
        <dbReference type="Proteomes" id="UP001160148"/>
    </source>
</evidence>